<keyword evidence="2" id="KW-1185">Reference proteome</keyword>
<reference evidence="1" key="1">
    <citation type="submission" date="2024-09" db="EMBL/GenBank/DDBJ databases">
        <title>Black Yeasts Isolated from many extreme environments.</title>
        <authorList>
            <person name="Coleine C."/>
            <person name="Stajich J.E."/>
            <person name="Selbmann L."/>
        </authorList>
    </citation>
    <scope>NUCLEOTIDE SEQUENCE</scope>
    <source>
        <strain evidence="1">CCFEE 5737</strain>
    </source>
</reference>
<name>A0ACC3DLJ1_9PEZI</name>
<evidence type="ECO:0000313" key="2">
    <source>
        <dbReference type="Proteomes" id="UP001186974"/>
    </source>
</evidence>
<comment type="caution">
    <text evidence="1">The sequence shown here is derived from an EMBL/GenBank/DDBJ whole genome shotgun (WGS) entry which is preliminary data.</text>
</comment>
<accession>A0ACC3DLJ1</accession>
<gene>
    <name evidence="1" type="ORF">LTS18_009874</name>
</gene>
<sequence>MADWIGRQVNNATKAAGGYAGGLVTQVGNGVSAAGKNASHGITKSTTGWASTTREYGNSIKDATNAKGPRASTAQNPLGLTRGPASAKGHLSSGTSGTQGKRNAGKGSASNPLGL</sequence>
<dbReference type="Proteomes" id="UP001186974">
    <property type="component" value="Unassembled WGS sequence"/>
</dbReference>
<protein>
    <submittedName>
        <fullName evidence="1">Uncharacterized protein</fullName>
    </submittedName>
</protein>
<organism evidence="1 2">
    <name type="scientific">Coniosporium uncinatum</name>
    <dbReference type="NCBI Taxonomy" id="93489"/>
    <lineage>
        <taxon>Eukaryota</taxon>
        <taxon>Fungi</taxon>
        <taxon>Dikarya</taxon>
        <taxon>Ascomycota</taxon>
        <taxon>Pezizomycotina</taxon>
        <taxon>Dothideomycetes</taxon>
        <taxon>Dothideomycetes incertae sedis</taxon>
        <taxon>Coniosporium</taxon>
    </lineage>
</organism>
<evidence type="ECO:0000313" key="1">
    <source>
        <dbReference type="EMBL" id="KAK3077575.1"/>
    </source>
</evidence>
<dbReference type="EMBL" id="JAWDJW010002713">
    <property type="protein sequence ID" value="KAK3077575.1"/>
    <property type="molecule type" value="Genomic_DNA"/>
</dbReference>
<proteinExistence type="predicted"/>